<proteinExistence type="predicted"/>
<dbReference type="AlphaFoldDB" id="A0A0C2M815"/>
<evidence type="ECO:0000313" key="1">
    <source>
        <dbReference type="EMBL" id="KII60509.1"/>
    </source>
</evidence>
<dbReference type="Proteomes" id="UP000031668">
    <property type="component" value="Unassembled WGS sequence"/>
</dbReference>
<evidence type="ECO:0000313" key="2">
    <source>
        <dbReference type="Proteomes" id="UP000031668"/>
    </source>
</evidence>
<gene>
    <name evidence="1" type="ORF">RF11_05583</name>
</gene>
<keyword evidence="2" id="KW-1185">Reference proteome</keyword>
<dbReference type="EMBL" id="JWZT01005579">
    <property type="protein sequence ID" value="KII60509.1"/>
    <property type="molecule type" value="Genomic_DNA"/>
</dbReference>
<organism evidence="1 2">
    <name type="scientific">Thelohanellus kitauei</name>
    <name type="common">Myxosporean</name>
    <dbReference type="NCBI Taxonomy" id="669202"/>
    <lineage>
        <taxon>Eukaryota</taxon>
        <taxon>Metazoa</taxon>
        <taxon>Cnidaria</taxon>
        <taxon>Myxozoa</taxon>
        <taxon>Myxosporea</taxon>
        <taxon>Bivalvulida</taxon>
        <taxon>Platysporina</taxon>
        <taxon>Myxobolidae</taxon>
        <taxon>Thelohanellus</taxon>
    </lineage>
</organism>
<protein>
    <submittedName>
        <fullName evidence="1">Uncharacterized protein</fullName>
    </submittedName>
</protein>
<accession>A0A0C2M815</accession>
<sequence length="310" mass="36245">MNDATPFIQRLKNVRLGYAMDMPSKPLNTTWFKTLSGGGEKVVSRPLSATNTYNLYMDARFSYSVTVHQSLLRRIRKIPFTTRFMTAPKRLDEQKLDIYLLGKVEKSNTMHRKFMFVLIQNLEPIYRNLNECSLNHPPQSCFTMEELKVVDIDRKFLNFCKEEIVYCSQSYISFSDILDSFIPDHGYSKSSPEYRNFYKTASIYFVTLARSHPSVAYIKMYVRNKTKKWVWNDITSKRNIIIPGINQDNREDVPEENDVDSTESFIFMYPPTRNMGCFQNLTDFSSICPTEMADEKVISNRKLTSNLMQD</sequence>
<reference evidence="1 2" key="1">
    <citation type="journal article" date="2014" name="Genome Biol. Evol.">
        <title>The genome of the myxosporean Thelohanellus kitauei shows adaptations to nutrient acquisition within its fish host.</title>
        <authorList>
            <person name="Yang Y."/>
            <person name="Xiong J."/>
            <person name="Zhou Z."/>
            <person name="Huo F."/>
            <person name="Miao W."/>
            <person name="Ran C."/>
            <person name="Liu Y."/>
            <person name="Zhang J."/>
            <person name="Feng J."/>
            <person name="Wang M."/>
            <person name="Wang M."/>
            <person name="Wang L."/>
            <person name="Yao B."/>
        </authorList>
    </citation>
    <scope>NUCLEOTIDE SEQUENCE [LARGE SCALE GENOMIC DNA]</scope>
    <source>
        <strain evidence="1">Wuqing</strain>
    </source>
</reference>
<name>A0A0C2M815_THEKT</name>
<comment type="caution">
    <text evidence="1">The sequence shown here is derived from an EMBL/GenBank/DDBJ whole genome shotgun (WGS) entry which is preliminary data.</text>
</comment>